<dbReference type="InterPro" id="IPR002110">
    <property type="entry name" value="Ankyrin_rpt"/>
</dbReference>
<evidence type="ECO:0000256" key="2">
    <source>
        <dbReference type="SAM" id="MobiDB-lite"/>
    </source>
</evidence>
<dbReference type="AlphaFoldDB" id="A0A3N4HMF6"/>
<sequence>MPPTRTSTNPSKAKRERTVAKCHYCRKDKKKCVLNDDASSCLRCIDKEFICTGVYKLDPPNSARRAIQRFPTVNSTVAASIPSHPMGPIHSSNFTVDTELLVPTASHALSDTTQPAPTSGQMLFTVPAREPTPSPPRSEVPPVSNDLSASNRTSQRAKAPETEESRARYYRLVQRGRFAGSLRSAGAKFKDRDRAIMERSTRLLLDDLERAKDLQSEGQLYEAESICRRIVDIGQRSLELQTDQVDFELCTEAQPAGLCQAYTSALLLLSDVLVRLHRYDEALSTLLGSLDWDLPYGVSGCYCDTSGWELINEKVEVLYQSKQLGFSGTGYTLHELLIETDEDDWDYDLLTPLSKSPYIFNRLLMTPTGAFDVEPLAKAALREKRLDILCCLCVVLDGRSRRELDSDSEHNIGLEIRFHKALSDCMINGNSSHREIVRGLYNRHSTRVQSGVTLTLDSLFNKKAPAKDIISLLDAFFQISSGPEAEEIGGERPGDRSVKKYYIGSIWQKIFEHDRGDILETLFNRDTTDLLSEQFWSGEIVAPLSDGCLYSTNGYTRYFGEAYRASFFDPGYRLDTLEIKMQASSASSGTYQMPNHVGLIESACLLGKPSIIGAFLRMLKDDIRMKNWKAMNRWAGNMSGVLVWSIIGGNLSILEMVLEHWKEGPQSGSSFEGHDGAFFDARLQDSNGSYTAGLSAMHLATLMGYNEAVRLLLLYGASSTLMDSKGRCPLFYALTSPKKNTSLIQLLTIDCEGIITCERVVKSAALPSGLSWPGPASWSYDPGLVETVEWRIKGLGSLCMSEVKKVASGLLELGRSGLLDERLRAMASTLDGIIEREDGNVEVTSAASTTGICPTGYGIGQWP</sequence>
<dbReference type="GO" id="GO:0000981">
    <property type="term" value="F:DNA-binding transcription factor activity, RNA polymerase II-specific"/>
    <property type="evidence" value="ECO:0007669"/>
    <property type="project" value="InterPro"/>
</dbReference>
<dbReference type="PROSITE" id="PS50297">
    <property type="entry name" value="ANK_REP_REGION"/>
    <property type="match status" value="1"/>
</dbReference>
<feature type="compositionally biased region" description="Pro residues" evidence="2">
    <location>
        <begin position="130"/>
        <end position="139"/>
    </location>
</feature>
<feature type="repeat" description="ANK" evidence="1">
    <location>
        <begin position="692"/>
        <end position="724"/>
    </location>
</feature>
<dbReference type="EMBL" id="ML119800">
    <property type="protein sequence ID" value="RPA74096.1"/>
    <property type="molecule type" value="Genomic_DNA"/>
</dbReference>
<protein>
    <submittedName>
        <fullName evidence="3">Uncharacterized protein</fullName>
    </submittedName>
</protein>
<dbReference type="InterPro" id="IPR036864">
    <property type="entry name" value="Zn2-C6_fun-type_DNA-bd_sf"/>
</dbReference>
<feature type="region of interest" description="Disordered" evidence="2">
    <location>
        <begin position="109"/>
        <end position="165"/>
    </location>
</feature>
<feature type="compositionally biased region" description="Polar residues" evidence="2">
    <location>
        <begin position="145"/>
        <end position="156"/>
    </location>
</feature>
<reference evidence="3 4" key="1">
    <citation type="journal article" date="2018" name="Nat. Ecol. Evol.">
        <title>Pezizomycetes genomes reveal the molecular basis of ectomycorrhizal truffle lifestyle.</title>
        <authorList>
            <person name="Murat C."/>
            <person name="Payen T."/>
            <person name="Noel B."/>
            <person name="Kuo A."/>
            <person name="Morin E."/>
            <person name="Chen J."/>
            <person name="Kohler A."/>
            <person name="Krizsan K."/>
            <person name="Balestrini R."/>
            <person name="Da Silva C."/>
            <person name="Montanini B."/>
            <person name="Hainaut M."/>
            <person name="Levati E."/>
            <person name="Barry K.W."/>
            <person name="Belfiori B."/>
            <person name="Cichocki N."/>
            <person name="Clum A."/>
            <person name="Dockter R.B."/>
            <person name="Fauchery L."/>
            <person name="Guy J."/>
            <person name="Iotti M."/>
            <person name="Le Tacon F."/>
            <person name="Lindquist E.A."/>
            <person name="Lipzen A."/>
            <person name="Malagnac F."/>
            <person name="Mello A."/>
            <person name="Molinier V."/>
            <person name="Miyauchi S."/>
            <person name="Poulain J."/>
            <person name="Riccioni C."/>
            <person name="Rubini A."/>
            <person name="Sitrit Y."/>
            <person name="Splivallo R."/>
            <person name="Traeger S."/>
            <person name="Wang M."/>
            <person name="Zifcakova L."/>
            <person name="Wipf D."/>
            <person name="Zambonelli A."/>
            <person name="Paolocci F."/>
            <person name="Nowrousian M."/>
            <person name="Ottonello S."/>
            <person name="Baldrian P."/>
            <person name="Spatafora J.W."/>
            <person name="Henrissat B."/>
            <person name="Nagy L.G."/>
            <person name="Aury J.M."/>
            <person name="Wincker P."/>
            <person name="Grigoriev I.V."/>
            <person name="Bonfante P."/>
            <person name="Martin F.M."/>
        </authorList>
    </citation>
    <scope>NUCLEOTIDE SEQUENCE [LARGE SCALE GENOMIC DNA]</scope>
    <source>
        <strain evidence="3 4">RN42</strain>
    </source>
</reference>
<dbReference type="SUPFAM" id="SSF48403">
    <property type="entry name" value="Ankyrin repeat"/>
    <property type="match status" value="1"/>
</dbReference>
<dbReference type="PROSITE" id="PS50088">
    <property type="entry name" value="ANK_REPEAT"/>
    <property type="match status" value="1"/>
</dbReference>
<proteinExistence type="predicted"/>
<dbReference type="InterPro" id="IPR036770">
    <property type="entry name" value="Ankyrin_rpt-contain_sf"/>
</dbReference>
<organism evidence="3 4">
    <name type="scientific">Ascobolus immersus RN42</name>
    <dbReference type="NCBI Taxonomy" id="1160509"/>
    <lineage>
        <taxon>Eukaryota</taxon>
        <taxon>Fungi</taxon>
        <taxon>Dikarya</taxon>
        <taxon>Ascomycota</taxon>
        <taxon>Pezizomycotina</taxon>
        <taxon>Pezizomycetes</taxon>
        <taxon>Pezizales</taxon>
        <taxon>Ascobolaceae</taxon>
        <taxon>Ascobolus</taxon>
    </lineage>
</organism>
<keyword evidence="1" id="KW-0040">ANK repeat</keyword>
<name>A0A3N4HMF6_ASCIM</name>
<dbReference type="Proteomes" id="UP000275078">
    <property type="component" value="Unassembled WGS sequence"/>
</dbReference>
<evidence type="ECO:0000313" key="4">
    <source>
        <dbReference type="Proteomes" id="UP000275078"/>
    </source>
</evidence>
<evidence type="ECO:0000313" key="3">
    <source>
        <dbReference type="EMBL" id="RPA74096.1"/>
    </source>
</evidence>
<feature type="compositionally biased region" description="Polar residues" evidence="2">
    <location>
        <begin position="109"/>
        <end position="122"/>
    </location>
</feature>
<dbReference type="Gene3D" id="1.25.40.20">
    <property type="entry name" value="Ankyrin repeat-containing domain"/>
    <property type="match status" value="1"/>
</dbReference>
<evidence type="ECO:0000256" key="1">
    <source>
        <dbReference type="PROSITE-ProRule" id="PRU00023"/>
    </source>
</evidence>
<gene>
    <name evidence="3" type="ORF">BJ508DRAFT_333399</name>
</gene>
<keyword evidence="4" id="KW-1185">Reference proteome</keyword>
<dbReference type="OrthoDB" id="194358at2759"/>
<accession>A0A3N4HMF6</accession>
<dbReference type="SUPFAM" id="SSF57701">
    <property type="entry name" value="Zn2/Cys6 DNA-binding domain"/>
    <property type="match status" value="1"/>
</dbReference>
<dbReference type="GO" id="GO:0008270">
    <property type="term" value="F:zinc ion binding"/>
    <property type="evidence" value="ECO:0007669"/>
    <property type="project" value="InterPro"/>
</dbReference>